<keyword evidence="5" id="KW-0235">DNA replication</keyword>
<evidence type="ECO:0000256" key="3">
    <source>
        <dbReference type="ARBA" id="ARBA00022679"/>
    </source>
</evidence>
<keyword evidence="7" id="KW-0238">DNA-binding</keyword>
<evidence type="ECO:0000256" key="7">
    <source>
        <dbReference type="ARBA" id="ARBA00023125"/>
    </source>
</evidence>
<dbReference type="GO" id="GO:0003677">
    <property type="term" value="F:DNA binding"/>
    <property type="evidence" value="ECO:0007669"/>
    <property type="project" value="UniProtKB-KW"/>
</dbReference>
<protein>
    <recommendedName>
        <fullName evidence="2">DNA-directed DNA polymerase</fullName>
        <ecNumber evidence="2">2.7.7.7</ecNumber>
    </recommendedName>
</protein>
<evidence type="ECO:0000256" key="5">
    <source>
        <dbReference type="ARBA" id="ARBA00022705"/>
    </source>
</evidence>
<dbReference type="AlphaFoldDB" id="A0A8H3QLU9"/>
<dbReference type="Proteomes" id="UP000615446">
    <property type="component" value="Unassembled WGS sequence"/>
</dbReference>
<feature type="domain" description="DNA-directed DNA polymerase family B mitochondria/virus" evidence="9">
    <location>
        <begin position="22"/>
        <end position="99"/>
    </location>
</feature>
<keyword evidence="3" id="KW-0808">Transferase</keyword>
<comment type="catalytic activity">
    <reaction evidence="8">
        <text>DNA(n) + a 2'-deoxyribonucleoside 5'-triphosphate = DNA(n+1) + diphosphate</text>
        <dbReference type="Rhea" id="RHEA:22508"/>
        <dbReference type="Rhea" id="RHEA-COMP:17339"/>
        <dbReference type="Rhea" id="RHEA-COMP:17340"/>
        <dbReference type="ChEBI" id="CHEBI:33019"/>
        <dbReference type="ChEBI" id="CHEBI:61560"/>
        <dbReference type="ChEBI" id="CHEBI:173112"/>
        <dbReference type="EC" id="2.7.7.7"/>
    </reaction>
</comment>
<evidence type="ECO:0000256" key="4">
    <source>
        <dbReference type="ARBA" id="ARBA00022695"/>
    </source>
</evidence>
<organism evidence="10 11">
    <name type="scientific">Rhizophagus clarus</name>
    <dbReference type="NCBI Taxonomy" id="94130"/>
    <lineage>
        <taxon>Eukaryota</taxon>
        <taxon>Fungi</taxon>
        <taxon>Fungi incertae sedis</taxon>
        <taxon>Mucoromycota</taxon>
        <taxon>Glomeromycotina</taxon>
        <taxon>Glomeromycetes</taxon>
        <taxon>Glomerales</taxon>
        <taxon>Glomeraceae</taxon>
        <taxon>Rhizophagus</taxon>
    </lineage>
</organism>
<keyword evidence="4" id="KW-0548">Nucleotidyltransferase</keyword>
<name>A0A8H3QLU9_9GLOM</name>
<dbReference type="GO" id="GO:0000166">
    <property type="term" value="F:nucleotide binding"/>
    <property type="evidence" value="ECO:0007669"/>
    <property type="project" value="InterPro"/>
</dbReference>
<dbReference type="GO" id="GO:0006260">
    <property type="term" value="P:DNA replication"/>
    <property type="evidence" value="ECO:0007669"/>
    <property type="project" value="UniProtKB-KW"/>
</dbReference>
<dbReference type="EMBL" id="BLAL01000156">
    <property type="protein sequence ID" value="GES85730.1"/>
    <property type="molecule type" value="Genomic_DNA"/>
</dbReference>
<sequence length="104" mass="12175">MLCPYNAKLVNDMDGGQFYATEKLVPHLGPRKNYVIHYQELQYYIKLGMVVDEVTKILSFDQTNWLAPYIAKNTKLRQKAKNAFEKDFFKLMNNSVYGKTMENV</sequence>
<evidence type="ECO:0000313" key="11">
    <source>
        <dbReference type="Proteomes" id="UP000615446"/>
    </source>
</evidence>
<evidence type="ECO:0000256" key="6">
    <source>
        <dbReference type="ARBA" id="ARBA00022932"/>
    </source>
</evidence>
<comment type="caution">
    <text evidence="10">The sequence shown here is derived from an EMBL/GenBank/DDBJ whole genome shotgun (WGS) entry which is preliminary data.</text>
</comment>
<proteinExistence type="inferred from homology"/>
<dbReference type="GO" id="GO:0003887">
    <property type="term" value="F:DNA-directed DNA polymerase activity"/>
    <property type="evidence" value="ECO:0007669"/>
    <property type="project" value="UniProtKB-KW"/>
</dbReference>
<dbReference type="OrthoDB" id="2402589at2759"/>
<dbReference type="EC" id="2.7.7.7" evidence="2"/>
<evidence type="ECO:0000256" key="1">
    <source>
        <dbReference type="ARBA" id="ARBA00005755"/>
    </source>
</evidence>
<gene>
    <name evidence="10" type="ORF">RCL2_001283300</name>
</gene>
<evidence type="ECO:0000256" key="8">
    <source>
        <dbReference type="ARBA" id="ARBA00049244"/>
    </source>
</evidence>
<dbReference type="Pfam" id="PF03175">
    <property type="entry name" value="DNA_pol_B_2"/>
    <property type="match status" value="1"/>
</dbReference>
<accession>A0A8H3QLU9</accession>
<evidence type="ECO:0000256" key="2">
    <source>
        <dbReference type="ARBA" id="ARBA00012417"/>
    </source>
</evidence>
<reference evidence="10" key="1">
    <citation type="submission" date="2019-10" db="EMBL/GenBank/DDBJ databases">
        <title>Conservation and host-specific expression of non-tandemly repeated heterogenous ribosome RNA gene in arbuscular mycorrhizal fungi.</title>
        <authorList>
            <person name="Maeda T."/>
            <person name="Kobayashi Y."/>
            <person name="Nakagawa T."/>
            <person name="Ezawa T."/>
            <person name="Yamaguchi K."/>
            <person name="Bino T."/>
            <person name="Nishimoto Y."/>
            <person name="Shigenobu S."/>
            <person name="Kawaguchi M."/>
        </authorList>
    </citation>
    <scope>NUCLEOTIDE SEQUENCE</scope>
    <source>
        <strain evidence="10">HR1</strain>
    </source>
</reference>
<dbReference type="InterPro" id="IPR043502">
    <property type="entry name" value="DNA/RNA_pol_sf"/>
</dbReference>
<evidence type="ECO:0000313" key="10">
    <source>
        <dbReference type="EMBL" id="GES85730.1"/>
    </source>
</evidence>
<keyword evidence="6" id="KW-0239">DNA-directed DNA polymerase</keyword>
<dbReference type="InterPro" id="IPR004868">
    <property type="entry name" value="DNA-dir_DNA_pol_B_mt/vir"/>
</dbReference>
<evidence type="ECO:0000259" key="9">
    <source>
        <dbReference type="Pfam" id="PF03175"/>
    </source>
</evidence>
<dbReference type="SUPFAM" id="SSF56672">
    <property type="entry name" value="DNA/RNA polymerases"/>
    <property type="match status" value="1"/>
</dbReference>
<comment type="similarity">
    <text evidence="1">Belongs to the DNA polymerase type-B family.</text>
</comment>